<dbReference type="GO" id="GO:0003746">
    <property type="term" value="F:translation elongation factor activity"/>
    <property type="evidence" value="ECO:0007669"/>
    <property type="project" value="UniProtKB-KW"/>
</dbReference>
<dbReference type="SUPFAM" id="SSF50465">
    <property type="entry name" value="EF-Tu/eEF-1alpha/eIF2-gamma C-terminal domain"/>
    <property type="match status" value="1"/>
</dbReference>
<dbReference type="RefSeq" id="WP_232594040.1">
    <property type="nucleotide sequence ID" value="NZ_BSPD01000102.1"/>
</dbReference>
<evidence type="ECO:0000313" key="6">
    <source>
        <dbReference type="EMBL" id="GLS28103.1"/>
    </source>
</evidence>
<dbReference type="InterPro" id="IPR004160">
    <property type="entry name" value="Transl_elong_EFTu/EF1A_C"/>
</dbReference>
<dbReference type="Gene3D" id="2.40.30.10">
    <property type="entry name" value="Translation factors"/>
    <property type="match status" value="1"/>
</dbReference>
<protein>
    <recommendedName>
        <fullName evidence="5">Translation elongation factor EFTu/EF1A C-terminal domain-containing protein</fullName>
    </recommendedName>
</protein>
<keyword evidence="2" id="KW-0251">Elongation factor</keyword>
<evidence type="ECO:0000256" key="4">
    <source>
        <dbReference type="ARBA" id="ARBA00023134"/>
    </source>
</evidence>
<reference evidence="6 7" key="1">
    <citation type="journal article" date="2014" name="Int. J. Syst. Evol. Microbiol.">
        <title>Complete genome sequence of Corynebacterium casei LMG S-19264T (=DSM 44701T), isolated from a smear-ripened cheese.</title>
        <authorList>
            <consortium name="US DOE Joint Genome Institute (JGI-PGF)"/>
            <person name="Walter F."/>
            <person name="Albersmeier A."/>
            <person name="Kalinowski J."/>
            <person name="Ruckert C."/>
        </authorList>
    </citation>
    <scope>NUCLEOTIDE SEQUENCE [LARGE SCALE GENOMIC DNA]</scope>
    <source>
        <strain evidence="6 7">NBRC 110095</strain>
    </source>
</reference>
<keyword evidence="4" id="KW-0342">GTP-binding</keyword>
<keyword evidence="3" id="KW-0648">Protein biosynthesis</keyword>
<accession>A0AA37T612</accession>
<evidence type="ECO:0000256" key="3">
    <source>
        <dbReference type="ARBA" id="ARBA00022917"/>
    </source>
</evidence>
<dbReference type="Pfam" id="PF03143">
    <property type="entry name" value="GTP_EFTU_D3"/>
    <property type="match status" value="1"/>
</dbReference>
<evidence type="ECO:0000313" key="7">
    <source>
        <dbReference type="Proteomes" id="UP001156870"/>
    </source>
</evidence>
<evidence type="ECO:0000256" key="2">
    <source>
        <dbReference type="ARBA" id="ARBA00022768"/>
    </source>
</evidence>
<proteinExistence type="predicted"/>
<gene>
    <name evidence="6" type="ORF">GCM10007877_38220</name>
</gene>
<dbReference type="AlphaFoldDB" id="A0AA37T612"/>
<feature type="domain" description="Translation elongation factor EFTu/EF1A C-terminal" evidence="5">
    <location>
        <begin position="11"/>
        <end position="106"/>
    </location>
</feature>
<sequence>MEDFTTFKDFHLEANVYLIETEFGGRSSAVFDGYCGQFFWHINDVDSTDWDAHYIFESGQVHPGQCAACKIVLSPNLLKCSKGRFPIGQQFGIREGSKIIGVGTIVLNKVKNA</sequence>
<comment type="caution">
    <text evidence="6">The sequence shown here is derived from an EMBL/GenBank/DDBJ whole genome shotgun (WGS) entry which is preliminary data.</text>
</comment>
<dbReference type="InterPro" id="IPR009001">
    <property type="entry name" value="Transl_elong_EF1A/Init_IF2_C"/>
</dbReference>
<name>A0AA37T612_9GAMM</name>
<organism evidence="6 7">
    <name type="scientific">Marinibactrum halimedae</name>
    <dbReference type="NCBI Taxonomy" id="1444977"/>
    <lineage>
        <taxon>Bacteria</taxon>
        <taxon>Pseudomonadati</taxon>
        <taxon>Pseudomonadota</taxon>
        <taxon>Gammaproteobacteria</taxon>
        <taxon>Cellvibrionales</taxon>
        <taxon>Cellvibrionaceae</taxon>
        <taxon>Marinibactrum</taxon>
    </lineage>
</organism>
<dbReference type="Proteomes" id="UP001156870">
    <property type="component" value="Unassembled WGS sequence"/>
</dbReference>
<evidence type="ECO:0000259" key="5">
    <source>
        <dbReference type="Pfam" id="PF03143"/>
    </source>
</evidence>
<evidence type="ECO:0000256" key="1">
    <source>
        <dbReference type="ARBA" id="ARBA00022741"/>
    </source>
</evidence>
<keyword evidence="1" id="KW-0547">Nucleotide-binding</keyword>
<dbReference type="EMBL" id="BSPD01000102">
    <property type="protein sequence ID" value="GLS28103.1"/>
    <property type="molecule type" value="Genomic_DNA"/>
</dbReference>
<keyword evidence="7" id="KW-1185">Reference proteome</keyword>
<dbReference type="GO" id="GO:0005525">
    <property type="term" value="F:GTP binding"/>
    <property type="evidence" value="ECO:0007669"/>
    <property type="project" value="UniProtKB-KW"/>
</dbReference>